<dbReference type="OrthoDB" id="270392at2759"/>
<dbReference type="EC" id="2.7.7.6" evidence="14"/>
<dbReference type="Gene3D" id="3.30.1490.180">
    <property type="entry name" value="RNA polymerase ii"/>
    <property type="match status" value="1"/>
</dbReference>
<dbReference type="CDD" id="cd02733">
    <property type="entry name" value="RNAP_II_RPB1_N"/>
    <property type="match status" value="1"/>
</dbReference>
<evidence type="ECO:0000256" key="13">
    <source>
        <dbReference type="ARBA" id="ARBA00023242"/>
    </source>
</evidence>
<keyword evidence="7" id="KW-0479">Metal-binding</keyword>
<dbReference type="CDD" id="cd02584">
    <property type="entry name" value="RNAP_II_Rpb1_C"/>
    <property type="match status" value="1"/>
</dbReference>
<dbReference type="Gene3D" id="1.10.274.100">
    <property type="entry name" value="RNA polymerase Rpb1, domain 3"/>
    <property type="match status" value="1"/>
</dbReference>
<dbReference type="Proteomes" id="UP001165065">
    <property type="component" value="Unassembled WGS sequence"/>
</dbReference>
<keyword evidence="13" id="KW-0539">Nucleus</keyword>
<evidence type="ECO:0000256" key="9">
    <source>
        <dbReference type="ARBA" id="ARBA00022833"/>
    </source>
</evidence>
<dbReference type="GO" id="GO:0005665">
    <property type="term" value="C:RNA polymerase II, core complex"/>
    <property type="evidence" value="ECO:0007669"/>
    <property type="project" value="TreeGrafter"/>
</dbReference>
<dbReference type="EMBL" id="BRYA01000205">
    <property type="protein sequence ID" value="GMI44083.1"/>
    <property type="molecule type" value="Genomic_DNA"/>
</dbReference>
<evidence type="ECO:0000256" key="8">
    <source>
        <dbReference type="ARBA" id="ARBA00022737"/>
    </source>
</evidence>
<evidence type="ECO:0000256" key="5">
    <source>
        <dbReference type="ARBA" id="ARBA00022679"/>
    </source>
</evidence>
<evidence type="ECO:0000256" key="7">
    <source>
        <dbReference type="ARBA" id="ARBA00022723"/>
    </source>
</evidence>
<dbReference type="FunFam" id="1.10.150.390:FF:000001">
    <property type="entry name" value="DNA-directed RNA polymerase subunit"/>
    <property type="match status" value="1"/>
</dbReference>
<dbReference type="Gene3D" id="1.10.150.390">
    <property type="match status" value="1"/>
</dbReference>
<dbReference type="InterPro" id="IPR006592">
    <property type="entry name" value="RNA_pol_N"/>
</dbReference>
<keyword evidence="10" id="KW-0460">Magnesium</keyword>
<evidence type="ECO:0000256" key="4">
    <source>
        <dbReference type="ARBA" id="ARBA00022553"/>
    </source>
</evidence>
<proteinExistence type="inferred from homology"/>
<dbReference type="PANTHER" id="PTHR19376:SF37">
    <property type="entry name" value="DNA-DIRECTED RNA POLYMERASE II SUBUNIT RPB1"/>
    <property type="match status" value="1"/>
</dbReference>
<dbReference type="GO" id="GO:0003677">
    <property type="term" value="F:DNA binding"/>
    <property type="evidence" value="ECO:0007669"/>
    <property type="project" value="UniProtKB-KW"/>
</dbReference>
<evidence type="ECO:0000256" key="1">
    <source>
        <dbReference type="ARBA" id="ARBA00004123"/>
    </source>
</evidence>
<dbReference type="Gene3D" id="1.10.132.30">
    <property type="match status" value="1"/>
</dbReference>
<dbReference type="InterPro" id="IPR007066">
    <property type="entry name" value="RNA_pol_Rpb1_3"/>
</dbReference>
<dbReference type="InterPro" id="IPR038593">
    <property type="entry name" value="RNA_pol_Rpb1_7_sf"/>
</dbReference>
<dbReference type="GO" id="GO:0006351">
    <property type="term" value="P:DNA-templated transcription"/>
    <property type="evidence" value="ECO:0007669"/>
    <property type="project" value="InterPro"/>
</dbReference>
<comment type="subcellular location">
    <subcellularLocation>
        <location evidence="1">Nucleus</location>
    </subcellularLocation>
</comment>
<dbReference type="PANTHER" id="PTHR19376">
    <property type="entry name" value="DNA-DIRECTED RNA POLYMERASE"/>
    <property type="match status" value="1"/>
</dbReference>
<keyword evidence="12 14" id="KW-0804">Transcription</keyword>
<dbReference type="NCBIfam" id="NF006336">
    <property type="entry name" value="PRK08566.1"/>
    <property type="match status" value="1"/>
</dbReference>
<dbReference type="Pfam" id="PF04998">
    <property type="entry name" value="RNA_pol_Rpb1_5"/>
    <property type="match status" value="1"/>
</dbReference>
<reference evidence="17" key="1">
    <citation type="journal article" date="2023" name="Commun. Biol.">
        <title>Genome analysis of Parmales, the sister group of diatoms, reveals the evolutionary specialization of diatoms from phago-mixotrophs to photoautotrophs.</title>
        <authorList>
            <person name="Ban H."/>
            <person name="Sato S."/>
            <person name="Yoshikawa S."/>
            <person name="Yamada K."/>
            <person name="Nakamura Y."/>
            <person name="Ichinomiya M."/>
            <person name="Sato N."/>
            <person name="Blanc-Mathieu R."/>
            <person name="Endo H."/>
            <person name="Kuwata A."/>
            <person name="Ogata H."/>
        </authorList>
    </citation>
    <scope>NUCLEOTIDE SEQUENCE [LARGE SCALE GENOMIC DNA]</scope>
</reference>
<dbReference type="GO" id="GO:0046872">
    <property type="term" value="F:metal ion binding"/>
    <property type="evidence" value="ECO:0007669"/>
    <property type="project" value="UniProtKB-KW"/>
</dbReference>
<evidence type="ECO:0000256" key="10">
    <source>
        <dbReference type="ARBA" id="ARBA00022842"/>
    </source>
</evidence>
<evidence type="ECO:0000313" key="16">
    <source>
        <dbReference type="EMBL" id="GMI44083.1"/>
    </source>
</evidence>
<dbReference type="Pfam" id="PF04992">
    <property type="entry name" value="RNA_pol_Rpb1_6"/>
    <property type="match status" value="1"/>
</dbReference>
<dbReference type="Gene3D" id="6.20.50.80">
    <property type="match status" value="1"/>
</dbReference>
<keyword evidence="11" id="KW-0238">DNA-binding</keyword>
<dbReference type="FunFam" id="2.40.40.20:FF:000019">
    <property type="entry name" value="DNA-directed RNA polymerase II subunit RPB1"/>
    <property type="match status" value="1"/>
</dbReference>
<dbReference type="Pfam" id="PF04997">
    <property type="entry name" value="RNA_pol_Rpb1_1"/>
    <property type="match status" value="1"/>
</dbReference>
<dbReference type="Gene3D" id="2.40.40.20">
    <property type="match status" value="1"/>
</dbReference>
<dbReference type="InterPro" id="IPR007083">
    <property type="entry name" value="RNA_pol_Rpb1_4"/>
</dbReference>
<dbReference type="Pfam" id="PF04990">
    <property type="entry name" value="RNA_pol_Rpb1_7"/>
    <property type="match status" value="1"/>
</dbReference>
<evidence type="ECO:0000259" key="15">
    <source>
        <dbReference type="SMART" id="SM00663"/>
    </source>
</evidence>
<dbReference type="InterPro" id="IPR044893">
    <property type="entry name" value="RNA_pol_Rpb1_clamp_domain"/>
</dbReference>
<organism evidence="16 17">
    <name type="scientific">Triparma columacea</name>
    <dbReference type="NCBI Taxonomy" id="722753"/>
    <lineage>
        <taxon>Eukaryota</taxon>
        <taxon>Sar</taxon>
        <taxon>Stramenopiles</taxon>
        <taxon>Ochrophyta</taxon>
        <taxon>Bolidophyceae</taxon>
        <taxon>Parmales</taxon>
        <taxon>Triparmaceae</taxon>
        <taxon>Triparma</taxon>
    </lineage>
</organism>
<evidence type="ECO:0000256" key="12">
    <source>
        <dbReference type="ARBA" id="ARBA00023163"/>
    </source>
</evidence>
<dbReference type="InterPro" id="IPR000722">
    <property type="entry name" value="RNA_pol_asu"/>
</dbReference>
<keyword evidence="9" id="KW-0862">Zinc</keyword>
<dbReference type="FunFam" id="1.10.274.100:FF:000001">
    <property type="entry name" value="DNA-directed RNA polymerase subunit"/>
    <property type="match status" value="1"/>
</dbReference>
<accession>A0A9W7LBU2</accession>
<dbReference type="Gene3D" id="4.10.860.120">
    <property type="entry name" value="RNA polymerase II, clamp domain"/>
    <property type="match status" value="1"/>
</dbReference>
<dbReference type="Pfam" id="PF05000">
    <property type="entry name" value="RNA_pol_Rpb1_4"/>
    <property type="match status" value="1"/>
</dbReference>
<dbReference type="InterPro" id="IPR042102">
    <property type="entry name" value="RNA_pol_Rpb1_3_sf"/>
</dbReference>
<name>A0A9W7LBU2_9STRA</name>
<evidence type="ECO:0000256" key="6">
    <source>
        <dbReference type="ARBA" id="ARBA00022695"/>
    </source>
</evidence>
<keyword evidence="5 14" id="KW-0808">Transferase</keyword>
<comment type="caution">
    <text evidence="16">The sequence shown here is derived from an EMBL/GenBank/DDBJ whole genome shotgun (WGS) entry which is preliminary data.</text>
</comment>
<dbReference type="InterPro" id="IPR007073">
    <property type="entry name" value="RNA_pol_Rpb1_7"/>
</dbReference>
<evidence type="ECO:0000256" key="14">
    <source>
        <dbReference type="RuleBase" id="RU004279"/>
    </source>
</evidence>
<keyword evidence="3 14" id="KW-0240">DNA-directed RNA polymerase</keyword>
<dbReference type="Pfam" id="PF04983">
    <property type="entry name" value="RNA_pol_Rpb1_3"/>
    <property type="match status" value="1"/>
</dbReference>
<dbReference type="InterPro" id="IPR045867">
    <property type="entry name" value="DNA-dir_RpoC_beta_prime"/>
</dbReference>
<comment type="catalytic activity">
    <reaction evidence="14">
        <text>RNA(n) + a ribonucleoside 5'-triphosphate = RNA(n+1) + diphosphate</text>
        <dbReference type="Rhea" id="RHEA:21248"/>
        <dbReference type="Rhea" id="RHEA-COMP:14527"/>
        <dbReference type="Rhea" id="RHEA-COMP:17342"/>
        <dbReference type="ChEBI" id="CHEBI:33019"/>
        <dbReference type="ChEBI" id="CHEBI:61557"/>
        <dbReference type="ChEBI" id="CHEBI:140395"/>
        <dbReference type="EC" id="2.7.7.6"/>
    </reaction>
</comment>
<dbReference type="GO" id="GO:0003899">
    <property type="term" value="F:DNA-directed RNA polymerase activity"/>
    <property type="evidence" value="ECO:0007669"/>
    <property type="project" value="UniProtKB-EC"/>
</dbReference>
<sequence length="1702" mass="189236">MPFDHGTAYGQVSENFGYSRARLKRIKKIQFGVVDPDELRKSSVLQSVKVNGKQIPPGVHRYECSVGGQPAYGGPNDPRLGNLQDISCPGYFGHVELACPVYHQGFIDMVLKSLRCVCYHCSSLVGDISNDFKVKKASSITKRKTRLEAMHNTLRNKAGKQCDHCGRHQPRYIRSGLSINIEYAEGQDLIPGSGDRRQLLLAGQVMEIFKKLKNEDARKLGLDVVWAKPEWLVVSVLPVPPLHVRPSIHAGGNTSEDDLTHQLINVVKSNIALKDAIATGAPYMIQEDLTIALQHNVAAFMDNELRGIPQITTRSGRPLKTIQQRLKGKEGRIRGNLMGKRVNFSARTVITADPNLGIDQVGVPRSVALNLTVPEKVTPFNEALMQQLVENGPTIHPGAKHIIRDDGTRIDLRYVKHKNDVILKPGWVVERHLRDDDVVLFNRQPSLHKMSIMGHRAKVLDWSTFRLNLSCTSPYNADFDGDEMNLHVPQSLPARAEAELMMLSPRVIVSGQSNRPVMGIVQDSLLASQRMTKRDVFIEKDLMYNLLMWVVDWDGIIPAPAILKPKPLWTGKQVFSLICPKVNLVNKGNTHPKEGVPNTLNVFDSQVVIRKGELLAGIVDKKTIGTGMGGLIHTSWLDVGHDETRRFMNQIQQVTNYWVLQSSFSIGVTDTVADSETMLEIEKTINKAKSQVMELVRQGQKGDLETQPGKSMLESFEGFVNKVLNTARDHAGKSAQSSLTERNSVKAMVTAGSKGSFINISQIIACVGQQNVEGARIPFGFKKRTLPHFCKDDFGPESRGFVENSYLRGLSPQEFFFHAMGGREGLIDTACKTAETGYIQRRLVKAMETVMARYDGTLRTSRGQVIQFLYGEDGMDAVWIEKQNFESLTLDKRQFEKKYKLDTADEKFGFDDIGLPFLQADTIERCKQEPSYQIEFDQEVAQLNDDRAKLRVIMANREAGREADDSSYAPGNVKRVIRNAIQQFRIEASNISDLDPKDAIKEVDELIGRLVVVAGKDELSTEAQGNAVLLYAILIRSMLSSKRVLKEYRLTAAALKWIIGEVETRFHQAKVAPGETAGVLAAQSVGEPATQMTLNTFHYAGVSAKNVTLGVPRLKEIINVAKNPKTPGLTIFLQPEVAGDSDTAKLVQSTLEHTVMGDVTKLTEVWYDPDVKNSVVDVDREWVSDYYEMGSEDLDLTRLSPWVLRIELDEAVVADKGLTMNEFVEEIGKEYGVDALHVIVSDDNNDRLVVRIRILNEVGVMGGGGEEDTGFNMGQEDDVFLRRLEKNMLTKLKLRGIEDVKKVFLRKGKKTKWDDVDGFGIVEEWILETDGTSLLEVLSVNFVDATRTISNDIVEVFKVLGIEGVRGALLSELRNVISFDGSYVNYRHLACLVDVMTVYGHLMAIDRHGINRVDSGPLLRCSFEETVDMLMDSACFAEEDVLVGVTENILLGQLAKVGTGDMDMLLDEKKVIEGAVELVTNEYNSTMMEAVTPGGMTPYQATPMGGPGGPGGPGTTGEITPFGGANFSPMVDGSFSPASIQPLLLPGKPRVRVQREPGVLTDEPELEPDEPAVLTYEPELLTDQPELFAYKSELLTNEPELLTDEPKLLAYESQLFSYESQLLTNEPKLLPYESELLTNESQLLTNESELLTHESKLLTNESKLLSYESKLLSYEPKLLPYESKLLSYEPKLLAIEPGVLTY</sequence>
<dbReference type="Pfam" id="PF00623">
    <property type="entry name" value="RNA_pol_Rpb1_2"/>
    <property type="match status" value="1"/>
</dbReference>
<dbReference type="InterPro" id="IPR038120">
    <property type="entry name" value="Rpb1_funnel_sf"/>
</dbReference>
<evidence type="ECO:0000313" key="17">
    <source>
        <dbReference type="Proteomes" id="UP001165065"/>
    </source>
</evidence>
<evidence type="ECO:0000256" key="2">
    <source>
        <dbReference type="ARBA" id="ARBA00006460"/>
    </source>
</evidence>
<dbReference type="InterPro" id="IPR007081">
    <property type="entry name" value="RNA_pol_Rpb1_5"/>
</dbReference>
<gene>
    <name evidence="16" type="ORF">TrCOL_g9303</name>
</gene>
<keyword evidence="4" id="KW-0597">Phosphoprotein</keyword>
<protein>
    <recommendedName>
        <fullName evidence="14">DNA-directed RNA polymerase subunit</fullName>
        <ecNumber evidence="14">2.7.7.6</ecNumber>
    </recommendedName>
</protein>
<dbReference type="Gene3D" id="6.10.250.2940">
    <property type="match status" value="1"/>
</dbReference>
<dbReference type="InterPro" id="IPR007080">
    <property type="entry name" value="RNA_pol_Rpb1_1"/>
</dbReference>
<evidence type="ECO:0000256" key="3">
    <source>
        <dbReference type="ARBA" id="ARBA00022478"/>
    </source>
</evidence>
<evidence type="ECO:0000256" key="11">
    <source>
        <dbReference type="ARBA" id="ARBA00023125"/>
    </source>
</evidence>
<comment type="function">
    <text evidence="14">DNA-dependent RNA polymerase catalyzes the transcription of DNA into RNA using the four ribonucleoside triphosphates as substrates.</text>
</comment>
<dbReference type="SUPFAM" id="SSF64484">
    <property type="entry name" value="beta and beta-prime subunits of DNA dependent RNA-polymerase"/>
    <property type="match status" value="1"/>
</dbReference>
<dbReference type="SMART" id="SM00663">
    <property type="entry name" value="RPOLA_N"/>
    <property type="match status" value="1"/>
</dbReference>
<feature type="domain" description="RNA polymerase N-terminal" evidence="15">
    <location>
        <begin position="230"/>
        <end position="532"/>
    </location>
</feature>
<dbReference type="InterPro" id="IPR007075">
    <property type="entry name" value="RNA_pol_Rpb1_6"/>
</dbReference>
<keyword evidence="6 14" id="KW-0548">Nucleotidyltransferase</keyword>
<keyword evidence="17" id="KW-1185">Reference proteome</keyword>
<dbReference type="Gene3D" id="3.30.1360.140">
    <property type="match status" value="1"/>
</dbReference>
<dbReference type="FunFam" id="1.10.132.30:FF:000001">
    <property type="entry name" value="DNA-directed RNA polymerase subunit"/>
    <property type="match status" value="1"/>
</dbReference>
<keyword evidence="8" id="KW-0677">Repeat</keyword>
<comment type="similarity">
    <text evidence="2 14">Belongs to the RNA polymerase beta' chain family.</text>
</comment>